<evidence type="ECO:0000313" key="3">
    <source>
        <dbReference type="Proteomes" id="UP000243745"/>
    </source>
</evidence>
<dbReference type="PROSITE" id="PS01129">
    <property type="entry name" value="PSI_RLU"/>
    <property type="match status" value="1"/>
</dbReference>
<dbReference type="InterPro" id="IPR020103">
    <property type="entry name" value="PsdUridine_synth_cat_dom_sf"/>
</dbReference>
<name>A0A662ZI94_9GAMM</name>
<dbReference type="Proteomes" id="UP000243745">
    <property type="component" value="Unassembled WGS sequence"/>
</dbReference>
<proteinExistence type="predicted"/>
<dbReference type="RefSeq" id="WP_031578503.1">
    <property type="nucleotide sequence ID" value="NZ_FOXF01000031.1"/>
</dbReference>
<evidence type="ECO:0000259" key="1">
    <source>
        <dbReference type="Pfam" id="PF00849"/>
    </source>
</evidence>
<dbReference type="GO" id="GO:0003723">
    <property type="term" value="F:RNA binding"/>
    <property type="evidence" value="ECO:0007669"/>
    <property type="project" value="InterPro"/>
</dbReference>
<dbReference type="OrthoDB" id="9807829at2"/>
<dbReference type="AlphaFoldDB" id="A0A662ZI94"/>
<keyword evidence="3" id="KW-1185">Reference proteome</keyword>
<dbReference type="PANTHER" id="PTHR21600:SF89">
    <property type="entry name" value="RIBOSOMAL LARGE SUBUNIT PSEUDOURIDINE SYNTHASE A"/>
    <property type="match status" value="1"/>
</dbReference>
<evidence type="ECO:0000313" key="2">
    <source>
        <dbReference type="EMBL" id="SFP51739.1"/>
    </source>
</evidence>
<dbReference type="GO" id="GO:0140098">
    <property type="term" value="F:catalytic activity, acting on RNA"/>
    <property type="evidence" value="ECO:0007669"/>
    <property type="project" value="UniProtKB-ARBA"/>
</dbReference>
<gene>
    <name evidence="2" type="ORF">SAMN02910344_01601</name>
</gene>
<dbReference type="SUPFAM" id="SSF55120">
    <property type="entry name" value="Pseudouridine synthase"/>
    <property type="match status" value="1"/>
</dbReference>
<dbReference type="Gene3D" id="3.30.2350.10">
    <property type="entry name" value="Pseudouridine synthase"/>
    <property type="match status" value="1"/>
</dbReference>
<dbReference type="InterPro" id="IPR006224">
    <property type="entry name" value="PsdUridine_synth_RluA-like_CS"/>
</dbReference>
<protein>
    <submittedName>
        <fullName evidence="2">tRNA pseudouridine32 synthase / 23S rRNA pseudouridine746 synthase</fullName>
    </submittedName>
</protein>
<dbReference type="GO" id="GO:0009982">
    <property type="term" value="F:pseudouridine synthase activity"/>
    <property type="evidence" value="ECO:0007669"/>
    <property type="project" value="InterPro"/>
</dbReference>
<organism evidence="2 3">
    <name type="scientific">Ruminobacter amylophilus</name>
    <dbReference type="NCBI Taxonomy" id="867"/>
    <lineage>
        <taxon>Bacteria</taxon>
        <taxon>Pseudomonadati</taxon>
        <taxon>Pseudomonadota</taxon>
        <taxon>Gammaproteobacteria</taxon>
        <taxon>Aeromonadales</taxon>
        <taxon>Succinivibrionaceae</taxon>
        <taxon>Ruminobacter</taxon>
    </lineage>
</organism>
<dbReference type="InterPro" id="IPR050188">
    <property type="entry name" value="RluA_PseudoU_synthase"/>
</dbReference>
<dbReference type="Pfam" id="PF00849">
    <property type="entry name" value="PseudoU_synth_2"/>
    <property type="match status" value="1"/>
</dbReference>
<dbReference type="InterPro" id="IPR006145">
    <property type="entry name" value="PsdUridine_synth_RsuA/RluA"/>
</dbReference>
<accession>A0A662ZI94</accession>
<dbReference type="PANTHER" id="PTHR21600">
    <property type="entry name" value="MITOCHONDRIAL RNA PSEUDOURIDINE SYNTHASE"/>
    <property type="match status" value="1"/>
</dbReference>
<dbReference type="CDD" id="cd02869">
    <property type="entry name" value="PseudoU_synth_RluA_like"/>
    <property type="match status" value="1"/>
</dbReference>
<dbReference type="GO" id="GO:0000455">
    <property type="term" value="P:enzyme-directed rRNA pseudouridine synthesis"/>
    <property type="evidence" value="ECO:0007669"/>
    <property type="project" value="TreeGrafter"/>
</dbReference>
<reference evidence="2 3" key="1">
    <citation type="submission" date="2016-10" db="EMBL/GenBank/DDBJ databases">
        <authorList>
            <person name="Varghese N."/>
            <person name="Submissions S."/>
        </authorList>
    </citation>
    <scope>NUCLEOTIDE SEQUENCE [LARGE SCALE GENOMIC DNA]</scope>
    <source>
        <strain evidence="2 3">DSM 1361</strain>
    </source>
</reference>
<feature type="domain" description="Pseudouridine synthase RsuA/RluA-like" evidence="1">
    <location>
        <begin position="25"/>
        <end position="176"/>
    </location>
</feature>
<dbReference type="EMBL" id="FOXF01000031">
    <property type="protein sequence ID" value="SFP51739.1"/>
    <property type="molecule type" value="Genomic_DNA"/>
</dbReference>
<sequence length="248" mass="28785">MITERQRYEYNPPDTPLNILYIDDDILVADKPSGLLSVPGKQSDDSLTLRLRELYPDVNPVHRLDTATSGVILFSRNKSANAVLSEQFRNRIPQKRYVARCEGIIREEWGALAYPMSRDWSKSALTSAPIHKVDYAEGKKALTFFRVICRDFRHNKTVVMLEPHTGRTHQLRLHLQTFGYPICNDRLYGLATDECKDRLELHSCYLSFFHPVDKRQIVIYSPAEFISESECNLRLYLPETRYKTDKNS</sequence>